<dbReference type="InterPro" id="IPR024445">
    <property type="entry name" value="Tnp_ISXO2-like"/>
</dbReference>
<dbReference type="Pfam" id="PF12762">
    <property type="entry name" value="DDE_Tnp_IS1595"/>
    <property type="match status" value="1"/>
</dbReference>
<reference evidence="3" key="1">
    <citation type="submission" date="2021-02" db="EMBL/GenBank/DDBJ databases">
        <authorList>
            <person name="Nowell W R."/>
        </authorList>
    </citation>
    <scope>NUCLEOTIDE SEQUENCE</scope>
    <source>
        <strain evidence="3">Ploen Becks lab</strain>
    </source>
</reference>
<evidence type="ECO:0000256" key="1">
    <source>
        <dbReference type="SAM" id="MobiDB-lite"/>
    </source>
</evidence>
<dbReference type="NCBIfam" id="NF033547">
    <property type="entry name" value="transpos_IS1595"/>
    <property type="match status" value="1"/>
</dbReference>
<evidence type="ECO:0000313" key="4">
    <source>
        <dbReference type="Proteomes" id="UP000663879"/>
    </source>
</evidence>
<dbReference type="InterPro" id="IPR053164">
    <property type="entry name" value="IS1016-like_transposase"/>
</dbReference>
<dbReference type="PANTHER" id="PTHR47163:SF2">
    <property type="entry name" value="SI:DKEY-17M8.2"/>
    <property type="match status" value="1"/>
</dbReference>
<feature type="compositionally biased region" description="Polar residues" evidence="1">
    <location>
        <begin position="438"/>
        <end position="448"/>
    </location>
</feature>
<dbReference type="EMBL" id="CAJNOC010001147">
    <property type="protein sequence ID" value="CAF0839530.1"/>
    <property type="molecule type" value="Genomic_DNA"/>
</dbReference>
<dbReference type="SMART" id="SM01126">
    <property type="entry name" value="DDE_Tnp_IS1595"/>
    <property type="match status" value="1"/>
</dbReference>
<protein>
    <recommendedName>
        <fullName evidence="2">ISXO2-like transposase domain-containing protein</fullName>
    </recommendedName>
</protein>
<gene>
    <name evidence="3" type="ORF">OXX778_LOCUS8379</name>
</gene>
<dbReference type="AlphaFoldDB" id="A0A813VM86"/>
<evidence type="ECO:0000259" key="2">
    <source>
        <dbReference type="SMART" id="SM01126"/>
    </source>
</evidence>
<feature type="region of interest" description="Disordered" evidence="1">
    <location>
        <begin position="427"/>
        <end position="448"/>
    </location>
</feature>
<evidence type="ECO:0000313" key="3">
    <source>
        <dbReference type="EMBL" id="CAF0839530.1"/>
    </source>
</evidence>
<dbReference type="Proteomes" id="UP000663879">
    <property type="component" value="Unassembled WGS sequence"/>
</dbReference>
<accession>A0A813VM86</accession>
<dbReference type="OrthoDB" id="6412411at2759"/>
<feature type="domain" description="ISXO2-like transposase" evidence="2">
    <location>
        <begin position="142"/>
        <end position="289"/>
    </location>
</feature>
<dbReference type="PANTHER" id="PTHR47163">
    <property type="entry name" value="DDE_TNP_IS1595 DOMAIN-CONTAINING PROTEIN"/>
    <property type="match status" value="1"/>
</dbReference>
<comment type="caution">
    <text evidence="3">The sequence shown here is derived from an EMBL/GenBank/DDBJ whole genome shotgun (WGS) entry which is preliminary data.</text>
</comment>
<keyword evidence="4" id="KW-1185">Reference proteome</keyword>
<sequence length="448" mass="51288">MSAKIDIKESDEYKTYLELSEYGLVYPPRTCSNISCKKTGEIMAPYLQKRSKDAKNRLLYWRCGSCGRSKTAYDDSFFSLFKKTPPTIIGLIKCWASQLSVSNSVSMIQLKSEQKVCEDIVSTLFNRLRQACSISLDKENIQLGGVGKIVEIDETLYVPVKNSKGKSLSKKQIWLIGLVERNDLNNKSYFTIVPDREASTLLNIICSKCVPGTIIYSDSWDTYNKINNLTSNNDYTVNHSLNFIDPETGTCTNEIQNIWRSCKTNLNNINGCTKYMLQSYIDEYVWRYNNNCTNDSRVAFDLVMKELAKIYQPGNKLFPFDITFKPDENEETFDTDFGPETEFVNAMKYEEIFNNGHELDYEELNSKTNIDLSLIKNENVPVDEDINGSNEFEDHSKNSNFDQETDKLTKNLDTMSNEFESLEQEIRPDGHTDVINKPLSNTLPSEVS</sequence>
<proteinExistence type="predicted"/>
<name>A0A813VM86_9BILA</name>
<organism evidence="3 4">
    <name type="scientific">Brachionus calyciflorus</name>
    <dbReference type="NCBI Taxonomy" id="104777"/>
    <lineage>
        <taxon>Eukaryota</taxon>
        <taxon>Metazoa</taxon>
        <taxon>Spiralia</taxon>
        <taxon>Gnathifera</taxon>
        <taxon>Rotifera</taxon>
        <taxon>Eurotatoria</taxon>
        <taxon>Monogononta</taxon>
        <taxon>Pseudotrocha</taxon>
        <taxon>Ploima</taxon>
        <taxon>Brachionidae</taxon>
        <taxon>Brachionus</taxon>
    </lineage>
</organism>